<evidence type="ECO:0000256" key="7">
    <source>
        <dbReference type="ARBA" id="ARBA00023136"/>
    </source>
</evidence>
<dbReference type="AlphaFoldDB" id="A0A916SRP1"/>
<dbReference type="Proteomes" id="UP000606922">
    <property type="component" value="Unassembled WGS sequence"/>
</dbReference>
<evidence type="ECO:0000256" key="10">
    <source>
        <dbReference type="ARBA" id="ARBA00030803"/>
    </source>
</evidence>
<evidence type="ECO:0000256" key="11">
    <source>
        <dbReference type="SAM" id="Phobius"/>
    </source>
</evidence>
<dbReference type="GO" id="GO:0006417">
    <property type="term" value="P:regulation of translation"/>
    <property type="evidence" value="ECO:0007669"/>
    <property type="project" value="TreeGrafter"/>
</dbReference>
<name>A0A916SRP1_9MICO</name>
<accession>A0A916SRP1</accession>
<evidence type="ECO:0000256" key="5">
    <source>
        <dbReference type="ARBA" id="ARBA00022989"/>
    </source>
</evidence>
<dbReference type="Pfam" id="PF10099">
    <property type="entry name" value="RskA_C"/>
    <property type="match status" value="1"/>
</dbReference>
<dbReference type="InterPro" id="IPR041916">
    <property type="entry name" value="Anti_sigma_zinc_sf"/>
</dbReference>
<dbReference type="InterPro" id="IPR018764">
    <property type="entry name" value="RskA_C"/>
</dbReference>
<reference evidence="14" key="1">
    <citation type="journal article" date="2014" name="Int. J. Syst. Evol. Microbiol.">
        <title>Complete genome sequence of Corynebacterium casei LMG S-19264T (=DSM 44701T), isolated from a smear-ripened cheese.</title>
        <authorList>
            <consortium name="US DOE Joint Genome Institute (JGI-PGF)"/>
            <person name="Walter F."/>
            <person name="Albersmeier A."/>
            <person name="Kalinowski J."/>
            <person name="Ruckert C."/>
        </authorList>
    </citation>
    <scope>NUCLEOTIDE SEQUENCE</scope>
    <source>
        <strain evidence="14">CGMCC 1.12813</strain>
    </source>
</reference>
<dbReference type="Pfam" id="PF13490">
    <property type="entry name" value="zf-HC2"/>
    <property type="match status" value="1"/>
</dbReference>
<dbReference type="InterPro" id="IPR027383">
    <property type="entry name" value="Znf_put"/>
</dbReference>
<evidence type="ECO:0000259" key="13">
    <source>
        <dbReference type="Pfam" id="PF13490"/>
    </source>
</evidence>
<keyword evidence="8" id="KW-0804">Transcription</keyword>
<dbReference type="PANTHER" id="PTHR37461">
    <property type="entry name" value="ANTI-SIGMA-K FACTOR RSKA"/>
    <property type="match status" value="1"/>
</dbReference>
<dbReference type="GO" id="GO:0005886">
    <property type="term" value="C:plasma membrane"/>
    <property type="evidence" value="ECO:0007669"/>
    <property type="project" value="UniProtKB-SubCell"/>
</dbReference>
<dbReference type="RefSeq" id="WP_229733432.1">
    <property type="nucleotide sequence ID" value="NZ_BMGB01000002.1"/>
</dbReference>
<dbReference type="Gene3D" id="1.10.10.1320">
    <property type="entry name" value="Anti-sigma factor, zinc-finger domain"/>
    <property type="match status" value="1"/>
</dbReference>
<comment type="caution">
    <text evidence="14">The sequence shown here is derived from an EMBL/GenBank/DDBJ whole genome shotgun (WGS) entry which is preliminary data.</text>
</comment>
<feature type="domain" description="Putative zinc-finger" evidence="13">
    <location>
        <begin position="15"/>
        <end position="40"/>
    </location>
</feature>
<keyword evidence="7 11" id="KW-0472">Membrane</keyword>
<dbReference type="EMBL" id="BMGB01000002">
    <property type="protein sequence ID" value="GGB12910.1"/>
    <property type="molecule type" value="Genomic_DNA"/>
</dbReference>
<protein>
    <recommendedName>
        <fullName evidence="10">Regulator of SigK</fullName>
    </recommendedName>
    <alternativeName>
        <fullName evidence="9">Sigma-K anti-sigma factor RskA</fullName>
    </alternativeName>
</protein>
<keyword evidence="5 11" id="KW-1133">Transmembrane helix</keyword>
<feature type="transmembrane region" description="Helical" evidence="11">
    <location>
        <begin position="132"/>
        <end position="152"/>
    </location>
</feature>
<keyword evidence="3" id="KW-1003">Cell membrane</keyword>
<feature type="domain" description="Anti-sigma K factor RskA C-terminal" evidence="12">
    <location>
        <begin position="135"/>
        <end position="274"/>
    </location>
</feature>
<evidence type="ECO:0000256" key="3">
    <source>
        <dbReference type="ARBA" id="ARBA00022475"/>
    </source>
</evidence>
<dbReference type="GO" id="GO:0016989">
    <property type="term" value="F:sigma factor antagonist activity"/>
    <property type="evidence" value="ECO:0007669"/>
    <property type="project" value="TreeGrafter"/>
</dbReference>
<keyword evidence="15" id="KW-1185">Reference proteome</keyword>
<comment type="subcellular location">
    <subcellularLocation>
        <location evidence="2">Cell membrane</location>
    </subcellularLocation>
    <subcellularLocation>
        <location evidence="1">Membrane</location>
        <topology evidence="1">Single-pass membrane protein</topology>
    </subcellularLocation>
</comment>
<keyword evidence="4 11" id="KW-0812">Transmembrane</keyword>
<keyword evidence="6" id="KW-0805">Transcription regulation</keyword>
<dbReference type="PANTHER" id="PTHR37461:SF1">
    <property type="entry name" value="ANTI-SIGMA-K FACTOR RSKA"/>
    <property type="match status" value="1"/>
</dbReference>
<proteinExistence type="predicted"/>
<evidence type="ECO:0000256" key="1">
    <source>
        <dbReference type="ARBA" id="ARBA00004167"/>
    </source>
</evidence>
<evidence type="ECO:0000256" key="8">
    <source>
        <dbReference type="ARBA" id="ARBA00023163"/>
    </source>
</evidence>
<evidence type="ECO:0000256" key="9">
    <source>
        <dbReference type="ARBA" id="ARBA00029829"/>
    </source>
</evidence>
<evidence type="ECO:0000313" key="15">
    <source>
        <dbReference type="Proteomes" id="UP000606922"/>
    </source>
</evidence>
<evidence type="ECO:0000256" key="2">
    <source>
        <dbReference type="ARBA" id="ARBA00004236"/>
    </source>
</evidence>
<sequence length="280" mass="28482">MNDDKRESADDPATLLGAYVLNALSIEERAAFEAHLAESETLRHETTELADTAVLLGGAIAPVQPSAALKANIMSLIASTPQLPAVTGPVAGESDAAAPVTRLTAVPAPAASTPKLTPAAQKAQSRWFTRPAVALVSAAAVVGLILGGGVLVNTIGESQSQQLAADQLAAINASRDMQQAVAEVEGGGTATLVWSNELASSAMIVDGLPALPDDKVYELWYIDTESVARPAGTFGVGENGATWRVLEGEMHAGDTVGVTVEPDGGSKTPTTAPIVAIASA</sequence>
<dbReference type="InterPro" id="IPR051474">
    <property type="entry name" value="Anti-sigma-K/W_factor"/>
</dbReference>
<evidence type="ECO:0000256" key="4">
    <source>
        <dbReference type="ARBA" id="ARBA00022692"/>
    </source>
</evidence>
<gene>
    <name evidence="14" type="ORF">GCM10010979_29110</name>
</gene>
<evidence type="ECO:0000259" key="12">
    <source>
        <dbReference type="Pfam" id="PF10099"/>
    </source>
</evidence>
<organism evidence="14 15">
    <name type="scientific">Conyzicola nivalis</name>
    <dbReference type="NCBI Taxonomy" id="1477021"/>
    <lineage>
        <taxon>Bacteria</taxon>
        <taxon>Bacillati</taxon>
        <taxon>Actinomycetota</taxon>
        <taxon>Actinomycetes</taxon>
        <taxon>Micrococcales</taxon>
        <taxon>Microbacteriaceae</taxon>
        <taxon>Conyzicola</taxon>
    </lineage>
</organism>
<evidence type="ECO:0000256" key="6">
    <source>
        <dbReference type="ARBA" id="ARBA00023015"/>
    </source>
</evidence>
<evidence type="ECO:0000313" key="14">
    <source>
        <dbReference type="EMBL" id="GGB12910.1"/>
    </source>
</evidence>
<reference evidence="14" key="2">
    <citation type="submission" date="2020-09" db="EMBL/GenBank/DDBJ databases">
        <authorList>
            <person name="Sun Q."/>
            <person name="Zhou Y."/>
        </authorList>
    </citation>
    <scope>NUCLEOTIDE SEQUENCE</scope>
    <source>
        <strain evidence="14">CGMCC 1.12813</strain>
    </source>
</reference>